<organism evidence="5 6">
    <name type="scientific">Thiorhodococcus fuscus</name>
    <dbReference type="NCBI Taxonomy" id="527200"/>
    <lineage>
        <taxon>Bacteria</taxon>
        <taxon>Pseudomonadati</taxon>
        <taxon>Pseudomonadota</taxon>
        <taxon>Gammaproteobacteria</taxon>
        <taxon>Chromatiales</taxon>
        <taxon>Chromatiaceae</taxon>
        <taxon>Thiorhodococcus</taxon>
    </lineage>
</organism>
<feature type="compositionally biased region" description="Basic and acidic residues" evidence="2">
    <location>
        <begin position="220"/>
        <end position="229"/>
    </location>
</feature>
<dbReference type="SUPFAM" id="SSF46565">
    <property type="entry name" value="Chaperone J-domain"/>
    <property type="match status" value="1"/>
</dbReference>
<accession>A0ABW4YA97</accession>
<dbReference type="CDD" id="cd06257">
    <property type="entry name" value="DnaJ"/>
    <property type="match status" value="1"/>
</dbReference>
<feature type="region of interest" description="Disordered" evidence="2">
    <location>
        <begin position="213"/>
        <end position="447"/>
    </location>
</feature>
<dbReference type="Pfam" id="PF00226">
    <property type="entry name" value="DnaJ"/>
    <property type="match status" value="1"/>
</dbReference>
<sequence>MTAHWTRQIAKSLESGRPSRAIETHLDALLLWLANPDNPRAGDLDRAIGATRLDRGRAATRAYQLLDQALFPTDRHPSAATLGLPQDADQDLAKQRYRRLIQVYHPDRHPDKTAWATLHTEQLNRAFDAFRRAEASNKGATTSSTPSRETPPGPSTPGERITHAIAWIQSWTRPQPWRELIARPKARRWAGAILATALILALAPLFHEKPKPQPKIIHHPLGEVRKTPPKETVAPEPQPLAQAEPEEQDSRPAPEETDAIPPVQPESTRTSETPTKPETPTQIALATPETPPTLEPAPDARIEPSQEAPESPGETSEPDASSNQMKEAPAASPSPSPTETDQETAPVEPPPESTETPKASEPASPPTEPNGIEPETTLAPLVPPMTSIGQEPPNLAPIIEQPPIQPGFAPEPAAPLQPELQIPSTPAPTPPTPPQSPRLPMRLGAAPATIPGTRSATPTANVCSQVPALMQAFQHNYQSGSLDDFMALYSPLAKENDLGTWFAIRQTYRQWFATTRARRIDFDQLRVKPTADGKRCAAIATFEVIFLDSDSKLERRNGTIQILFEQSGTDLLILRVRY</sequence>
<feature type="region of interest" description="Disordered" evidence="2">
    <location>
        <begin position="134"/>
        <end position="159"/>
    </location>
</feature>
<evidence type="ECO:0000313" key="6">
    <source>
        <dbReference type="Proteomes" id="UP001597337"/>
    </source>
</evidence>
<keyword evidence="3" id="KW-0812">Transmembrane</keyword>
<feature type="compositionally biased region" description="Low complexity" evidence="2">
    <location>
        <begin position="353"/>
        <end position="362"/>
    </location>
</feature>
<proteinExistence type="predicted"/>
<dbReference type="Gene3D" id="1.10.287.110">
    <property type="entry name" value="DnaJ domain"/>
    <property type="match status" value="1"/>
</dbReference>
<evidence type="ECO:0000259" key="4">
    <source>
        <dbReference type="PROSITE" id="PS50076"/>
    </source>
</evidence>
<dbReference type="PROSITE" id="PS50076">
    <property type="entry name" value="DNAJ_2"/>
    <property type="match status" value="1"/>
</dbReference>
<gene>
    <name evidence="5" type="ORF">ACFSJC_08350</name>
</gene>
<feature type="compositionally biased region" description="Low complexity" evidence="2">
    <location>
        <begin position="265"/>
        <end position="288"/>
    </location>
</feature>
<reference evidence="6" key="1">
    <citation type="journal article" date="2019" name="Int. J. Syst. Evol. Microbiol.">
        <title>The Global Catalogue of Microorganisms (GCM) 10K type strain sequencing project: providing services to taxonomists for standard genome sequencing and annotation.</title>
        <authorList>
            <consortium name="The Broad Institute Genomics Platform"/>
            <consortium name="The Broad Institute Genome Sequencing Center for Infectious Disease"/>
            <person name="Wu L."/>
            <person name="Ma J."/>
        </authorList>
    </citation>
    <scope>NUCLEOTIDE SEQUENCE [LARGE SCALE GENOMIC DNA]</scope>
    <source>
        <strain evidence="6">KACC 12597</strain>
    </source>
</reference>
<keyword evidence="3" id="KW-1133">Transmembrane helix</keyword>
<name>A0ABW4YA97_9GAMM</name>
<evidence type="ECO:0000256" key="3">
    <source>
        <dbReference type="SAM" id="Phobius"/>
    </source>
</evidence>
<keyword evidence="3" id="KW-0472">Membrane</keyword>
<dbReference type="InterPro" id="IPR036869">
    <property type="entry name" value="J_dom_sf"/>
</dbReference>
<evidence type="ECO:0000256" key="2">
    <source>
        <dbReference type="SAM" id="MobiDB-lite"/>
    </source>
</evidence>
<feature type="compositionally biased region" description="Low complexity" evidence="2">
    <location>
        <begin position="410"/>
        <end position="424"/>
    </location>
</feature>
<feature type="transmembrane region" description="Helical" evidence="3">
    <location>
        <begin position="189"/>
        <end position="207"/>
    </location>
</feature>
<dbReference type="RefSeq" id="WP_386025616.1">
    <property type="nucleotide sequence ID" value="NZ_JBHUHX010000016.1"/>
</dbReference>
<comment type="caution">
    <text evidence="5">The sequence shown here is derived from an EMBL/GenBank/DDBJ whole genome shotgun (WGS) entry which is preliminary data.</text>
</comment>
<keyword evidence="1" id="KW-0143">Chaperone</keyword>
<feature type="domain" description="J" evidence="4">
    <location>
        <begin position="77"/>
        <end position="135"/>
    </location>
</feature>
<dbReference type="EMBL" id="JBHUHX010000016">
    <property type="protein sequence ID" value="MFD2111848.1"/>
    <property type="molecule type" value="Genomic_DNA"/>
</dbReference>
<evidence type="ECO:0000313" key="5">
    <source>
        <dbReference type="EMBL" id="MFD2111848.1"/>
    </source>
</evidence>
<evidence type="ECO:0000256" key="1">
    <source>
        <dbReference type="ARBA" id="ARBA00023186"/>
    </source>
</evidence>
<dbReference type="Proteomes" id="UP001597337">
    <property type="component" value="Unassembled WGS sequence"/>
</dbReference>
<keyword evidence="6" id="KW-1185">Reference proteome</keyword>
<feature type="compositionally biased region" description="Pro residues" evidence="2">
    <location>
        <begin position="425"/>
        <end position="437"/>
    </location>
</feature>
<dbReference type="InterPro" id="IPR001623">
    <property type="entry name" value="DnaJ_domain"/>
</dbReference>
<protein>
    <submittedName>
        <fullName evidence="5">DnaJ domain-containing protein</fullName>
    </submittedName>
</protein>